<accession>B1V9I9</accession>
<feature type="region of interest" description="Disordered" evidence="2">
    <location>
        <begin position="78"/>
        <end position="100"/>
    </location>
</feature>
<feature type="domain" description="Sequence-variable mosaic (SVM) signal sequence" evidence="3">
    <location>
        <begin position="1"/>
        <end position="33"/>
    </location>
</feature>
<evidence type="ECO:0000259" key="3">
    <source>
        <dbReference type="Pfam" id="PF12113"/>
    </source>
</evidence>
<name>B1V9I9_PHYAS</name>
<proteinExistence type="predicted"/>
<dbReference type="KEGG" id="pal:PA0276"/>
<reference evidence="4 5" key="1">
    <citation type="journal article" date="2008" name="J. Bacteriol.">
        <title>Comparative genome analysis of 'Candidatus Phytoplasma australiense' (subgroup tuf-Australia I; rp-A) and 'Ca. Phytoplasma asteris' strains OY-M and AY-WB.</title>
        <authorList>
            <person name="Tran-Nguyen L.T."/>
            <person name="Kube M."/>
            <person name="Schneider B."/>
            <person name="Reinhardt R."/>
            <person name="Gibb K.S."/>
        </authorList>
    </citation>
    <scope>NUCLEOTIDE SEQUENCE [LARGE SCALE GENOMIC DNA]</scope>
</reference>
<evidence type="ECO:0000313" key="5">
    <source>
        <dbReference type="Proteomes" id="UP000008323"/>
    </source>
</evidence>
<dbReference type="AlphaFoldDB" id="B1V9I9"/>
<dbReference type="Proteomes" id="UP000008323">
    <property type="component" value="Chromosome"/>
</dbReference>
<dbReference type="Pfam" id="PF12113">
    <property type="entry name" value="SVM_signal"/>
    <property type="match status" value="1"/>
</dbReference>
<evidence type="ECO:0000256" key="1">
    <source>
        <dbReference type="SAM" id="Coils"/>
    </source>
</evidence>
<evidence type="ECO:0000256" key="2">
    <source>
        <dbReference type="SAM" id="MobiDB-lite"/>
    </source>
</evidence>
<gene>
    <name evidence="4" type="ordered locus">PA0276</name>
</gene>
<organism evidence="4 5">
    <name type="scientific">Phytoplasma australiense</name>
    <dbReference type="NCBI Taxonomy" id="59748"/>
    <lineage>
        <taxon>Bacteria</taxon>
        <taxon>Bacillati</taxon>
        <taxon>Mycoplasmatota</taxon>
        <taxon>Mollicutes</taxon>
        <taxon>Acholeplasmatales</taxon>
        <taxon>Acholeplasmataceae</taxon>
        <taxon>Candidatus Phytoplasma</taxon>
        <taxon>16SrXII (Stolbur group)</taxon>
    </lineage>
</organism>
<keyword evidence="1" id="KW-0175">Coiled coil</keyword>
<evidence type="ECO:0000313" key="4">
    <source>
        <dbReference type="EMBL" id="CAM11611.1"/>
    </source>
</evidence>
<feature type="coiled-coil region" evidence="1">
    <location>
        <begin position="31"/>
        <end position="58"/>
    </location>
</feature>
<dbReference type="EMBL" id="AM422018">
    <property type="protein sequence ID" value="CAM11611.1"/>
    <property type="molecule type" value="Genomic_DNA"/>
</dbReference>
<dbReference type="InterPro" id="IPR021970">
    <property type="entry name" value="SVM_signal"/>
</dbReference>
<feature type="compositionally biased region" description="Polar residues" evidence="2">
    <location>
        <begin position="87"/>
        <end position="100"/>
    </location>
</feature>
<protein>
    <recommendedName>
        <fullName evidence="3">Sequence-variable mosaic (SVM) signal sequence domain-containing protein</fullName>
    </recommendedName>
</protein>
<sequence>MFKLQNQLKIISICLLAVLGMLLIINNNQVMAMESNNKNQQKKEYEEFDEAIDNLKEGIKYFNKKGIQINLNKITKLLSRNEKRNSPTESSSTNSKKIKK</sequence>